<evidence type="ECO:0000256" key="1">
    <source>
        <dbReference type="ARBA" id="ARBA00022980"/>
    </source>
</evidence>
<dbReference type="GO" id="GO:0005840">
    <property type="term" value="C:ribosome"/>
    <property type="evidence" value="ECO:0007669"/>
    <property type="project" value="UniProtKB-KW"/>
</dbReference>
<keyword evidence="2" id="KW-0687">Ribonucleoprotein</keyword>
<dbReference type="GO" id="GO:0003735">
    <property type="term" value="F:structural constituent of ribosome"/>
    <property type="evidence" value="ECO:0007669"/>
    <property type="project" value="InterPro"/>
</dbReference>
<keyword evidence="4" id="KW-1185">Reference proteome</keyword>
<protein>
    <recommendedName>
        <fullName evidence="5">40S ribosomal protein S24</fullName>
    </recommendedName>
</protein>
<evidence type="ECO:0000313" key="3">
    <source>
        <dbReference type="EMBL" id="CAK7336898.1"/>
    </source>
</evidence>
<dbReference type="GO" id="GO:0006412">
    <property type="term" value="P:translation"/>
    <property type="evidence" value="ECO:0007669"/>
    <property type="project" value="InterPro"/>
</dbReference>
<evidence type="ECO:0000313" key="4">
    <source>
        <dbReference type="Proteomes" id="UP001314170"/>
    </source>
</evidence>
<dbReference type="GO" id="GO:0003729">
    <property type="term" value="F:mRNA binding"/>
    <property type="evidence" value="ECO:0007669"/>
    <property type="project" value="UniProtKB-ARBA"/>
</dbReference>
<dbReference type="Gene3D" id="3.30.70.3370">
    <property type="match status" value="1"/>
</dbReference>
<reference evidence="3 4" key="1">
    <citation type="submission" date="2024-01" db="EMBL/GenBank/DDBJ databases">
        <authorList>
            <person name="Waweru B."/>
        </authorList>
    </citation>
    <scope>NUCLEOTIDE SEQUENCE [LARGE SCALE GENOMIC DNA]</scope>
</reference>
<comment type="caution">
    <text evidence="3">The sequence shown here is derived from an EMBL/GenBank/DDBJ whole genome shotgun (WGS) entry which is preliminary data.</text>
</comment>
<keyword evidence="1" id="KW-0689">Ribosomal protein</keyword>
<proteinExistence type="predicted"/>
<dbReference type="InterPro" id="IPR001976">
    <property type="entry name" value="Ribosomal_eS24"/>
</dbReference>
<organism evidence="3 4">
    <name type="scientific">Dovyalis caffra</name>
    <dbReference type="NCBI Taxonomy" id="77055"/>
    <lineage>
        <taxon>Eukaryota</taxon>
        <taxon>Viridiplantae</taxon>
        <taxon>Streptophyta</taxon>
        <taxon>Embryophyta</taxon>
        <taxon>Tracheophyta</taxon>
        <taxon>Spermatophyta</taxon>
        <taxon>Magnoliopsida</taxon>
        <taxon>eudicotyledons</taxon>
        <taxon>Gunneridae</taxon>
        <taxon>Pentapetalae</taxon>
        <taxon>rosids</taxon>
        <taxon>fabids</taxon>
        <taxon>Malpighiales</taxon>
        <taxon>Salicaceae</taxon>
        <taxon>Flacourtieae</taxon>
        <taxon>Dovyalis</taxon>
    </lineage>
</organism>
<evidence type="ECO:0000256" key="2">
    <source>
        <dbReference type="ARBA" id="ARBA00023274"/>
    </source>
</evidence>
<dbReference type="InterPro" id="IPR012678">
    <property type="entry name" value="Ribosomal_uL23/eL15/eS24_sf"/>
</dbReference>
<dbReference type="SUPFAM" id="SSF54189">
    <property type="entry name" value="Ribosomal proteins S24e, L23 and L15e"/>
    <property type="match status" value="1"/>
</dbReference>
<name>A0AAV1RND4_9ROSI</name>
<sequence length="141" mass="15998">MTNHLLSRKQFIIDVLHPGKANVSKVELKEKLKNLYKVKDPNTIFIAELNEKLANLYEVKDPNTIFVLKLATKVEKSRKQLKERKNKAKKVHGVKKTKIEDAAKKKCVIEDFVMVFMCPYACMCVCVGGGVRIRVGVVALL</sequence>
<accession>A0AAV1RND4</accession>
<dbReference type="PANTHER" id="PTHR10496">
    <property type="entry name" value="40S RIBOSOMAL PROTEIN S24"/>
    <property type="match status" value="1"/>
</dbReference>
<dbReference type="InterPro" id="IPR053709">
    <property type="entry name" value="eRP_eS24_sf"/>
</dbReference>
<dbReference type="EMBL" id="CAWUPB010001009">
    <property type="protein sequence ID" value="CAK7336898.1"/>
    <property type="molecule type" value="Genomic_DNA"/>
</dbReference>
<gene>
    <name evidence="3" type="ORF">DCAF_LOCUS11921</name>
</gene>
<dbReference type="Pfam" id="PF01282">
    <property type="entry name" value="Ribosomal_S24e"/>
    <property type="match status" value="1"/>
</dbReference>
<dbReference type="AlphaFoldDB" id="A0AAV1RND4"/>
<dbReference type="Proteomes" id="UP001314170">
    <property type="component" value="Unassembled WGS sequence"/>
</dbReference>
<dbReference type="GO" id="GO:1990904">
    <property type="term" value="C:ribonucleoprotein complex"/>
    <property type="evidence" value="ECO:0007669"/>
    <property type="project" value="UniProtKB-KW"/>
</dbReference>
<evidence type="ECO:0008006" key="5">
    <source>
        <dbReference type="Google" id="ProtNLM"/>
    </source>
</evidence>